<dbReference type="CDD" id="cd18793">
    <property type="entry name" value="SF2_C_SNF"/>
    <property type="match status" value="1"/>
</dbReference>
<dbReference type="Pfam" id="PF04434">
    <property type="entry name" value="SWIM"/>
    <property type="match status" value="1"/>
</dbReference>
<dbReference type="SUPFAM" id="SSF52540">
    <property type="entry name" value="P-loop containing nucleoside triphosphate hydrolases"/>
    <property type="match status" value="2"/>
</dbReference>
<reference evidence="6" key="1">
    <citation type="journal article" date="2014" name="Int. J. Syst. Evol. Microbiol.">
        <title>Complete genome sequence of Corynebacterium casei LMG S-19264T (=DSM 44701T), isolated from a smear-ripened cheese.</title>
        <authorList>
            <consortium name="US DOE Joint Genome Institute (JGI-PGF)"/>
            <person name="Walter F."/>
            <person name="Albersmeier A."/>
            <person name="Kalinowski J."/>
            <person name="Ruckert C."/>
        </authorList>
    </citation>
    <scope>NUCLEOTIDE SEQUENCE</scope>
    <source>
        <strain evidence="6">CGMCC 1.15371</strain>
    </source>
</reference>
<dbReference type="GO" id="GO:0005524">
    <property type="term" value="F:ATP binding"/>
    <property type="evidence" value="ECO:0007669"/>
    <property type="project" value="InterPro"/>
</dbReference>
<gene>
    <name evidence="6" type="ORF">GCM10011391_19270</name>
</gene>
<dbReference type="InterPro" id="IPR013663">
    <property type="entry name" value="Helicase_SWF/SNF/SWI_bac"/>
</dbReference>
<keyword evidence="7" id="KW-1185">Reference proteome</keyword>
<dbReference type="InterPro" id="IPR001650">
    <property type="entry name" value="Helicase_C-like"/>
</dbReference>
<dbReference type="PANTHER" id="PTHR10799">
    <property type="entry name" value="SNF2/RAD54 HELICASE FAMILY"/>
    <property type="match status" value="1"/>
</dbReference>
<dbReference type="Proteomes" id="UP000628775">
    <property type="component" value="Unassembled WGS sequence"/>
</dbReference>
<dbReference type="PROSITE" id="PS50966">
    <property type="entry name" value="ZF_SWIM"/>
    <property type="match status" value="1"/>
</dbReference>
<evidence type="ECO:0000256" key="1">
    <source>
        <dbReference type="ARBA" id="ARBA00022801"/>
    </source>
</evidence>
<dbReference type="InterPro" id="IPR007527">
    <property type="entry name" value="Znf_SWIM"/>
</dbReference>
<dbReference type="SMART" id="SM00487">
    <property type="entry name" value="DEXDc"/>
    <property type="match status" value="1"/>
</dbReference>
<keyword evidence="2" id="KW-0863">Zinc-finger</keyword>
<dbReference type="Gene3D" id="3.40.50.10810">
    <property type="entry name" value="Tandem AAA-ATPase domain"/>
    <property type="match status" value="1"/>
</dbReference>
<name>A0A8J2YF63_9BACL</name>
<dbReference type="GO" id="GO:0008270">
    <property type="term" value="F:zinc ion binding"/>
    <property type="evidence" value="ECO:0007669"/>
    <property type="project" value="UniProtKB-KW"/>
</dbReference>
<evidence type="ECO:0000256" key="2">
    <source>
        <dbReference type="PROSITE-ProRule" id="PRU00325"/>
    </source>
</evidence>
<dbReference type="InterPro" id="IPR049730">
    <property type="entry name" value="SNF2/RAD54-like_C"/>
</dbReference>
<dbReference type="InterPro" id="IPR027417">
    <property type="entry name" value="P-loop_NTPase"/>
</dbReference>
<sequence length="1055" mass="120753">MQLNAKIILDKCGHVSYKRGEAYFQTNKVKLEQLNTQSYKAEVTTGRATFHVTVMHDEAGELHTTCTCPKLTSFHKACQHVAAVLFAILDGESTTSQHAISDELRSLFTQHQSTSSKQRRHFEDRYLLKVAFICRVIFLPDQRSMLGIEIEIEQEAVKDIRAFLNQLKTGSAYRLSEAFIFDPSQHCFAVEVDAILRLFIQIMDDEALYGGGADTSHQENPLLLIPPSFWERLVPRLVMAQCVMIAYHDQCFSGFQVVNEALPLQFEFVAPSADSYELKIGGFSHLVILSAYRTVFYEGKLFRLESQDSERLIELEALLSGLHNETIPIPKQHIGYYLEKVAPALRKLGDVTIAETITHQLMNTPLIAKLYLDRLNHKLLAGLEFHYDHYVFNPIETQALTIPIMIKRELDKEEAILQLMRASAFTLTDGGYYMQNDDLEYEFLTYMLPKLEKLVQVYATTAVRNRVSKAAFRPRIRVRLRRERINMLEFNFELDGIIGNDIKAILKVLEEKRKYYRLRSGTLVSLETKEFLDVQRFLQMPQLANQSMENGLVLPLEKSLQLLDNVTGSETFQLEADFQEFVKHLYEPGALTFEVPLTLKASLRPYQELGYQWLKTLAHYGFGGILADDMGLGKSLQSIAFILSELQSVREKRQPVIIICPSSLLYNWLNEIKKFAPEIKVTVTVGNRRERRALYDTLDERDVVITSYPIVRADIHWYAKQYFYAAFFDEAQAFKNPLTQTARAVKQIQAGHRFALTGTPVENASEELWSIFHVILPELFLSLKDYSKLSNQMIARRIRPFLLRRVKADVLEELPEKVETIDAVMLLPDQKKLYAAYLAKLRVQALKHLDQETLRKNRIKILAGLTRLRQICCHPALFVEGYQGSSAKFEHLLRLVDEAQKAGRRVLIFSQFTKMLDLIGRTLMTKGCAYFYLDGQTPSEERVTMCERYNAGERDIFLISLKAGGTGLNLTGADTVILYDTWWNPAVEEQAADRAHRMGQKKVVEVIKLIAKGTIEEKMHALQAQKRDLINAIVSANAEPSAVLTEDELRELLML</sequence>
<dbReference type="GO" id="GO:0016787">
    <property type="term" value="F:hydrolase activity"/>
    <property type="evidence" value="ECO:0007669"/>
    <property type="project" value="UniProtKB-KW"/>
</dbReference>
<dbReference type="GO" id="GO:0004386">
    <property type="term" value="F:helicase activity"/>
    <property type="evidence" value="ECO:0007669"/>
    <property type="project" value="UniProtKB-KW"/>
</dbReference>
<dbReference type="SMART" id="SM00490">
    <property type="entry name" value="HELICc"/>
    <property type="match status" value="1"/>
</dbReference>
<keyword evidence="6" id="KW-0547">Nucleotide-binding</keyword>
<dbReference type="InterPro" id="IPR038718">
    <property type="entry name" value="SNF2-like_sf"/>
</dbReference>
<organism evidence="6 7">
    <name type="scientific">Pullulanibacillus camelliae</name>
    <dbReference type="NCBI Taxonomy" id="1707096"/>
    <lineage>
        <taxon>Bacteria</taxon>
        <taxon>Bacillati</taxon>
        <taxon>Bacillota</taxon>
        <taxon>Bacilli</taxon>
        <taxon>Bacillales</taxon>
        <taxon>Sporolactobacillaceae</taxon>
        <taxon>Pullulanibacillus</taxon>
    </lineage>
</organism>
<dbReference type="Pfam" id="PF00176">
    <property type="entry name" value="SNF2-rel_dom"/>
    <property type="match status" value="1"/>
</dbReference>
<comment type="caution">
    <text evidence="6">The sequence shown here is derived from an EMBL/GenBank/DDBJ whole genome shotgun (WGS) entry which is preliminary data.</text>
</comment>
<keyword evidence="6" id="KW-0347">Helicase</keyword>
<dbReference type="FunFam" id="3.40.50.300:FF:000533">
    <property type="entry name" value="Helicase, Snf2 family"/>
    <property type="match status" value="1"/>
</dbReference>
<accession>A0A8J2YF63</accession>
<dbReference type="InterPro" id="IPR000330">
    <property type="entry name" value="SNF2_N"/>
</dbReference>
<evidence type="ECO:0000259" key="5">
    <source>
        <dbReference type="PROSITE" id="PS51194"/>
    </source>
</evidence>
<dbReference type="PROSITE" id="PS51192">
    <property type="entry name" value="HELICASE_ATP_BIND_1"/>
    <property type="match status" value="1"/>
</dbReference>
<keyword evidence="6" id="KW-0067">ATP-binding</keyword>
<proteinExistence type="predicted"/>
<dbReference type="InterPro" id="IPR014001">
    <property type="entry name" value="Helicase_ATP-bd"/>
</dbReference>
<feature type="domain" description="Helicase ATP-binding" evidence="4">
    <location>
        <begin position="615"/>
        <end position="778"/>
    </location>
</feature>
<feature type="domain" description="Helicase C-terminal" evidence="5">
    <location>
        <begin position="891"/>
        <end position="1050"/>
    </location>
</feature>
<dbReference type="RefSeq" id="WP_188692770.1">
    <property type="nucleotide sequence ID" value="NZ_BMIR01000007.1"/>
</dbReference>
<protein>
    <submittedName>
        <fullName evidence="6">Helicase SNF</fullName>
    </submittedName>
</protein>
<evidence type="ECO:0000313" key="6">
    <source>
        <dbReference type="EMBL" id="GGE40638.1"/>
    </source>
</evidence>
<evidence type="ECO:0000313" key="7">
    <source>
        <dbReference type="Proteomes" id="UP000628775"/>
    </source>
</evidence>
<evidence type="ECO:0000259" key="3">
    <source>
        <dbReference type="PROSITE" id="PS50966"/>
    </source>
</evidence>
<dbReference type="Pfam" id="PF08455">
    <property type="entry name" value="SNF2_assoc"/>
    <property type="match status" value="1"/>
</dbReference>
<dbReference type="AlphaFoldDB" id="A0A8J2YF63"/>
<keyword evidence="1" id="KW-0378">Hydrolase</keyword>
<keyword evidence="2" id="KW-0862">Zinc</keyword>
<dbReference type="EMBL" id="BMIR01000007">
    <property type="protein sequence ID" value="GGE40638.1"/>
    <property type="molecule type" value="Genomic_DNA"/>
</dbReference>
<dbReference type="PROSITE" id="PS51194">
    <property type="entry name" value="HELICASE_CTER"/>
    <property type="match status" value="1"/>
</dbReference>
<dbReference type="Gene3D" id="3.40.50.300">
    <property type="entry name" value="P-loop containing nucleotide triphosphate hydrolases"/>
    <property type="match status" value="1"/>
</dbReference>
<evidence type="ECO:0000259" key="4">
    <source>
        <dbReference type="PROSITE" id="PS51192"/>
    </source>
</evidence>
<reference evidence="6" key="2">
    <citation type="submission" date="2020-09" db="EMBL/GenBank/DDBJ databases">
        <authorList>
            <person name="Sun Q."/>
            <person name="Zhou Y."/>
        </authorList>
    </citation>
    <scope>NUCLEOTIDE SEQUENCE</scope>
    <source>
        <strain evidence="6">CGMCC 1.15371</strain>
    </source>
</reference>
<dbReference type="Pfam" id="PF00271">
    <property type="entry name" value="Helicase_C"/>
    <property type="match status" value="1"/>
</dbReference>
<feature type="domain" description="SWIM-type" evidence="3">
    <location>
        <begin position="50"/>
        <end position="89"/>
    </location>
</feature>
<keyword evidence="2" id="KW-0479">Metal-binding</keyword>